<proteinExistence type="predicted"/>
<evidence type="ECO:0000313" key="3">
    <source>
        <dbReference type="EMBL" id="CAF4478415.1"/>
    </source>
</evidence>
<dbReference type="InterPro" id="IPR046939">
    <property type="entry name" value="TPPII_C_sf"/>
</dbReference>
<keyword evidence="1" id="KW-0175">Coiled coil</keyword>
<dbReference type="Gene3D" id="1.25.40.710">
    <property type="match status" value="1"/>
</dbReference>
<organism evidence="2 4">
    <name type="scientific">Didymodactylos carnosus</name>
    <dbReference type="NCBI Taxonomy" id="1234261"/>
    <lineage>
        <taxon>Eukaryota</taxon>
        <taxon>Metazoa</taxon>
        <taxon>Spiralia</taxon>
        <taxon>Gnathifera</taxon>
        <taxon>Rotifera</taxon>
        <taxon>Eurotatoria</taxon>
        <taxon>Bdelloidea</taxon>
        <taxon>Philodinida</taxon>
        <taxon>Philodinidae</taxon>
        <taxon>Didymodactylos</taxon>
    </lineage>
</organism>
<dbReference type="AlphaFoldDB" id="A0A8S2G7B4"/>
<name>A0A8S2G7B4_9BILA</name>
<feature type="non-terminal residue" evidence="2">
    <location>
        <position position="1"/>
    </location>
</feature>
<accession>A0A8S2G7B4</accession>
<dbReference type="EMBL" id="CAJOBA010089553">
    <property type="protein sequence ID" value="CAF4478415.1"/>
    <property type="molecule type" value="Genomic_DNA"/>
</dbReference>
<comment type="caution">
    <text evidence="2">The sequence shown here is derived from an EMBL/GenBank/DDBJ whole genome shotgun (WGS) entry which is preliminary data.</text>
</comment>
<evidence type="ECO:0000256" key="1">
    <source>
        <dbReference type="SAM" id="Coils"/>
    </source>
</evidence>
<dbReference type="Proteomes" id="UP000677228">
    <property type="component" value="Unassembled WGS sequence"/>
</dbReference>
<evidence type="ECO:0000313" key="4">
    <source>
        <dbReference type="Proteomes" id="UP000677228"/>
    </source>
</evidence>
<protein>
    <submittedName>
        <fullName evidence="2">Uncharacterized protein</fullName>
    </submittedName>
</protein>
<feature type="non-terminal residue" evidence="2">
    <location>
        <position position="126"/>
    </location>
</feature>
<feature type="coiled-coil region" evidence="1">
    <location>
        <begin position="19"/>
        <end position="46"/>
    </location>
</feature>
<reference evidence="2" key="1">
    <citation type="submission" date="2021-02" db="EMBL/GenBank/DDBJ databases">
        <authorList>
            <person name="Nowell W R."/>
        </authorList>
    </citation>
    <scope>NUCLEOTIDE SEQUENCE</scope>
</reference>
<gene>
    <name evidence="2" type="ORF">OVA965_LOCUS44310</name>
    <name evidence="3" type="ORF">TMI583_LOCUS47045</name>
</gene>
<sequence length="126" mass="14666">LDDSGKLYDELQQEHTHHIPLYLARIQQLEAQLKTQQQNKEEKLNQIISIVQDKILPVIDENEVLKYYGQKTPTSSNGKDLSQLKIDMEKRRNWLIDSNILLGNCLCDLPSSTQDMKQLNSIYKQL</sequence>
<dbReference type="EMBL" id="CAJNOK010062570">
    <property type="protein sequence ID" value="CAF1641436.1"/>
    <property type="molecule type" value="Genomic_DNA"/>
</dbReference>
<dbReference type="Proteomes" id="UP000682733">
    <property type="component" value="Unassembled WGS sequence"/>
</dbReference>
<evidence type="ECO:0000313" key="2">
    <source>
        <dbReference type="EMBL" id="CAF1641436.1"/>
    </source>
</evidence>